<feature type="transmembrane region" description="Helical" evidence="1">
    <location>
        <begin position="593"/>
        <end position="619"/>
    </location>
</feature>
<dbReference type="Proteomes" id="UP000248333">
    <property type="component" value="Unassembled WGS sequence"/>
</dbReference>
<feature type="transmembrane region" description="Helical" evidence="1">
    <location>
        <begin position="631"/>
        <end position="649"/>
    </location>
</feature>
<reference evidence="3 4" key="1">
    <citation type="submission" date="2018-03" db="EMBL/GenBank/DDBJ databases">
        <title>Bioinformatic expansion and discovery of thiopeptide antibiotics.</title>
        <authorList>
            <person name="Schwalen C.J."/>
            <person name="Hudson G.A."/>
            <person name="Mitchell D.A."/>
        </authorList>
    </citation>
    <scope>NUCLEOTIDE SEQUENCE [LARGE SCALE GENOMIC DNA]</scope>
    <source>
        <strain evidence="3 4">NRRL 8041</strain>
    </source>
</reference>
<proteinExistence type="predicted"/>
<keyword evidence="3" id="KW-0378">Hydrolase</keyword>
<dbReference type="InterPro" id="IPR012338">
    <property type="entry name" value="Beta-lactam/transpept-like"/>
</dbReference>
<organism evidence="3 4">
    <name type="scientific">Micromonospora arborensis</name>
    <dbReference type="NCBI Taxonomy" id="2116518"/>
    <lineage>
        <taxon>Bacteria</taxon>
        <taxon>Bacillati</taxon>
        <taxon>Actinomycetota</taxon>
        <taxon>Actinomycetes</taxon>
        <taxon>Micromonosporales</taxon>
        <taxon>Micromonosporaceae</taxon>
        <taxon>Micromonospora</taxon>
    </lineage>
</organism>
<dbReference type="AlphaFoldDB" id="A0A318NHK9"/>
<protein>
    <submittedName>
        <fullName evidence="3">Serine hydrolase</fullName>
    </submittedName>
</protein>
<dbReference type="EMBL" id="PYBV01000021">
    <property type="protein sequence ID" value="PYC68957.1"/>
    <property type="molecule type" value="Genomic_DNA"/>
</dbReference>
<gene>
    <name evidence="3" type="ORF">C7C45_18000</name>
</gene>
<dbReference type="InterPro" id="IPR050491">
    <property type="entry name" value="AmpC-like"/>
</dbReference>
<dbReference type="PANTHER" id="PTHR46825:SF9">
    <property type="entry name" value="BETA-LACTAMASE-RELATED DOMAIN-CONTAINING PROTEIN"/>
    <property type="match status" value="1"/>
</dbReference>
<evidence type="ECO:0000256" key="1">
    <source>
        <dbReference type="SAM" id="Phobius"/>
    </source>
</evidence>
<sequence>MNQNDAPELTPSRSYPSRPAFRLRRLGAALATAVVVGAGVAGCGAGAAHEPAPTSDAPAAAVEPHALDAGDVNAWLDEMLPAALEANDIAGATVAVVNDGETVTTRGYGRVDTGSEGTEPVPVDPERHLFRIGSVSKLATATAAMQLVQDGRVDLDADIAAYLDFTIPRNFDEPITLRHLLTHTAGFEERIAGLIGKEGTRADLRDALVTDPPEQIYRPGTVPAYSNYGNSLAGYIVERVSGIPFEEYVDRNVFDRLGMTSSSFEQPLPADLAGRVSNGYDNASSPPGYFEIIGTPPAGSMSASAPDMARFMLAHLGEPVGGTPILDEPTLDLMHQPALDATTLGTLAGAPRMTLGFFDESRNGHRILGHGGDTPFFHSHLQIYPDEGAGLFISLNSTGTSSLANHQLRQKLTKAFADRYFPAVRGAAANNVPATELAAPTTDASGTAERAAMAAGTYESSRMIKSNFLTLIGLSGRTTVSVRDDGRLLLEPRPMADSAAVYEEIEPWVWREVGGQETIAMRAVDGRVEVINFDSAFALVPVAAARSTYLAIPVIVGSVVILLLTVLAWPIGAIGRRLRRRAPRDRAGRTARILSRVGVGCALLAVGGWVGSFVLIIGLEDLSTASLRTVQVAQLIGLLGVVPAAVRLVDDVRRRVGWSRTAGSALVLLALVGTGWFAVEFMLLSPNISY</sequence>
<feature type="domain" description="Beta-lactamase-related" evidence="2">
    <location>
        <begin position="78"/>
        <end position="402"/>
    </location>
</feature>
<accession>A0A318NHK9</accession>
<dbReference type="InterPro" id="IPR001466">
    <property type="entry name" value="Beta-lactam-related"/>
</dbReference>
<dbReference type="SUPFAM" id="SSF56601">
    <property type="entry name" value="beta-lactamase/transpeptidase-like"/>
    <property type="match status" value="1"/>
</dbReference>
<dbReference type="GO" id="GO:0016787">
    <property type="term" value="F:hydrolase activity"/>
    <property type="evidence" value="ECO:0007669"/>
    <property type="project" value="UniProtKB-KW"/>
</dbReference>
<dbReference type="RefSeq" id="WP_110564905.1">
    <property type="nucleotide sequence ID" value="NZ_PYBV01000021.1"/>
</dbReference>
<keyword evidence="1" id="KW-1133">Transmembrane helix</keyword>
<keyword evidence="1" id="KW-0812">Transmembrane</keyword>
<evidence type="ECO:0000313" key="3">
    <source>
        <dbReference type="EMBL" id="PYC68957.1"/>
    </source>
</evidence>
<dbReference type="PANTHER" id="PTHR46825">
    <property type="entry name" value="D-ALANYL-D-ALANINE-CARBOXYPEPTIDASE/ENDOPEPTIDASE AMPH"/>
    <property type="match status" value="1"/>
</dbReference>
<feature type="transmembrane region" description="Helical" evidence="1">
    <location>
        <begin position="661"/>
        <end position="684"/>
    </location>
</feature>
<evidence type="ECO:0000313" key="4">
    <source>
        <dbReference type="Proteomes" id="UP000248333"/>
    </source>
</evidence>
<dbReference type="Pfam" id="PF00144">
    <property type="entry name" value="Beta-lactamase"/>
    <property type="match status" value="1"/>
</dbReference>
<keyword evidence="1" id="KW-0472">Membrane</keyword>
<dbReference type="Gene3D" id="3.40.710.10">
    <property type="entry name" value="DD-peptidase/beta-lactamase superfamily"/>
    <property type="match status" value="1"/>
</dbReference>
<comment type="caution">
    <text evidence="3">The sequence shown here is derived from an EMBL/GenBank/DDBJ whole genome shotgun (WGS) entry which is preliminary data.</text>
</comment>
<keyword evidence="4" id="KW-1185">Reference proteome</keyword>
<evidence type="ECO:0000259" key="2">
    <source>
        <dbReference type="Pfam" id="PF00144"/>
    </source>
</evidence>
<dbReference type="OrthoDB" id="4281716at2"/>
<feature type="transmembrane region" description="Helical" evidence="1">
    <location>
        <begin position="26"/>
        <end position="48"/>
    </location>
</feature>
<feature type="transmembrane region" description="Helical" evidence="1">
    <location>
        <begin position="549"/>
        <end position="572"/>
    </location>
</feature>
<name>A0A318NHK9_9ACTN</name>